<evidence type="ECO:0000313" key="2">
    <source>
        <dbReference type="WBParaSite" id="RSKR_0000405300.1"/>
    </source>
</evidence>
<proteinExistence type="predicted"/>
<organism evidence="1 2">
    <name type="scientific">Rhabditophanes sp. KR3021</name>
    <dbReference type="NCBI Taxonomy" id="114890"/>
    <lineage>
        <taxon>Eukaryota</taxon>
        <taxon>Metazoa</taxon>
        <taxon>Ecdysozoa</taxon>
        <taxon>Nematoda</taxon>
        <taxon>Chromadorea</taxon>
        <taxon>Rhabditida</taxon>
        <taxon>Tylenchina</taxon>
        <taxon>Panagrolaimomorpha</taxon>
        <taxon>Strongyloidoidea</taxon>
        <taxon>Alloionematidae</taxon>
        <taxon>Rhabditophanes</taxon>
    </lineage>
</organism>
<accession>A0AC35TT02</accession>
<reference evidence="2" key="1">
    <citation type="submission" date="2016-11" db="UniProtKB">
        <authorList>
            <consortium name="WormBaseParasite"/>
        </authorList>
    </citation>
    <scope>IDENTIFICATION</scope>
    <source>
        <strain evidence="2">KR3021</strain>
    </source>
</reference>
<dbReference type="WBParaSite" id="RSKR_0000405300.1">
    <property type="protein sequence ID" value="RSKR_0000405300.1"/>
    <property type="gene ID" value="RSKR_0000405300"/>
</dbReference>
<name>A0AC35TT02_9BILA</name>
<sequence>MRLKNGSHGIVAAITKFDENSNQNIHALYLLSIGPDPVILNSIRFIRECKKVFVVYDDTQTDEIKKLDDAFSKYPHLICVGMGEGCCYLTAFDRVTKAGESFNDLPKHPSKGINFLKIMHDKANGLFLFPNRSGDLKVKMQNVEVTSVTFVKGSTSLVVGFNFGGLMSVNLVTQTRHKIRICKGEIRSMEIQDPDDDPRPTSYIWAACVSENVVSFKLISLLFHTDPDNPAIVNRNKMSMNVRLDFAADNCDNFLSMRPVLRERNGGKGENTTRNGDTARKDSTLMLFTWVNFGKNGISLEGSLFDLNMFYYKRLVGQIRDDRTLARQSPFFTRFSMMSPDNVNLAALLDIHLSPTSLFRAKSNIIENVDQFFYPSTYGFELMAFTKDCKVALKCDPIQVQFFNRLQPLDKSLKELDFVMGCMVALGFMTTQKQMQFESEEEKMSAVLSVLLHHEGSFLIISMIKTNKLSDSEMEEFVDWLYKEIEDCDADFQRIASMLFEDNSEELYAINRRKVNHYILIFDTLKTIIENLASCQVPSRIKNNLSVKMKIVNTFLVYSKILDVLARRGLFPITEEVLEVHSRLATVYNERKTNSLLKGRELLIDQFIEGFENTSIGSNRGNVSFLYPPQNPAVYVNLLLASDVLLEAKIRLISYYVLDLCSLIGNDLLYSDFINLVVNYFKSSFEIDIGRMKNAWTQDTKKIESLDKEIIRDEDVLAKCLAKKETSIEEIHAICNRSFISREEFGLLREKLLKEHLGIFKWNYVAARTEEFNMIVKMSELIPKDKSDDWVAFCTESKQMYDVLATKSIMWKFKLPSDSVITKKLQDNRTKFTSPQMRHYGGAEKENSTILTGISNSNNASTDQTDVKNYFVVATVDEDFVKLKNTALNYQNILKTPISASRWVKTSKLPDEFLSPQQSVMIDQPVAESIMKSNHRVSRIRPNFKIGSRIRFDLPDHQSTTASTIADDTTSEDLNKTIDHNDVGSFYIDKSTPDVELSDVKTAYSHVLEDKINNHSVEVIKRNDGRNVSIEHSCDEEILMKNMMESPAQTAEQLIGEMELASKDYGISLPKIHLLGTPDSKLNGKNDNDTTPVLLRKRIIQKKLNFKDVQVTGTIDDTISLKRKSFQSEEEFMRDLNDIKKVKIGNISPLKEHGAKVKVVAVEEGEEPEENSDDLIVEVVKETDIAQSLEEEKNDVIESEAICGDNLVAESRTSEKEPATTPMESIDDADLAGEKEVLGTNATVLSQGNTMIGETKVELSGTTEKISPDNSNVRRSGRIKILSREPEEFAMPTIITKPTKIVEDSNPLEDDEGDSQILRRSARIRSREPSEQPEVPKSRKRTTKSKTPSREPSVDVEVAVGRKTPIKRPTSQTRAPRKGKKIDLSPISETAPHS</sequence>
<evidence type="ECO:0000313" key="1">
    <source>
        <dbReference type="Proteomes" id="UP000095286"/>
    </source>
</evidence>
<dbReference type="Proteomes" id="UP000095286">
    <property type="component" value="Unplaced"/>
</dbReference>
<protein>
    <submittedName>
        <fullName evidence="2">ELYS-bb domain-containing protein</fullName>
    </submittedName>
</protein>